<dbReference type="PANTHER" id="PTHR21349">
    <property type="entry name" value="50S RIBOSOMAL PROTEIN L21"/>
    <property type="match status" value="1"/>
</dbReference>
<dbReference type="OrthoDB" id="5994at2759"/>
<accession>A0A183J4N8</accession>
<dbReference type="AlphaFoldDB" id="A0A183J4N8"/>
<reference evidence="4" key="1">
    <citation type="submission" date="2016-06" db="UniProtKB">
        <authorList>
            <consortium name="WormBaseParasite"/>
        </authorList>
    </citation>
    <scope>IDENTIFICATION</scope>
</reference>
<dbReference type="InterPro" id="IPR028909">
    <property type="entry name" value="bL21-like"/>
</dbReference>
<dbReference type="Proteomes" id="UP000270296">
    <property type="component" value="Unassembled WGS sequence"/>
</dbReference>
<dbReference type="EMBL" id="UZAM01014643">
    <property type="protein sequence ID" value="VDP34981.1"/>
    <property type="molecule type" value="Genomic_DNA"/>
</dbReference>
<evidence type="ECO:0000313" key="2">
    <source>
        <dbReference type="EMBL" id="VDP34981.1"/>
    </source>
</evidence>
<organism evidence="4">
    <name type="scientific">Soboliphyme baturini</name>
    <dbReference type="NCBI Taxonomy" id="241478"/>
    <lineage>
        <taxon>Eukaryota</taxon>
        <taxon>Metazoa</taxon>
        <taxon>Ecdysozoa</taxon>
        <taxon>Nematoda</taxon>
        <taxon>Enoplea</taxon>
        <taxon>Dorylaimia</taxon>
        <taxon>Dioctophymatida</taxon>
        <taxon>Dioctophymatoidea</taxon>
        <taxon>Soboliphymatidae</taxon>
        <taxon>Soboliphyme</taxon>
    </lineage>
</organism>
<keyword evidence="3" id="KW-1185">Reference proteome</keyword>
<dbReference type="GO" id="GO:0003735">
    <property type="term" value="F:structural constituent of ribosome"/>
    <property type="evidence" value="ECO:0007669"/>
    <property type="project" value="TreeGrafter"/>
</dbReference>
<dbReference type="GO" id="GO:0005762">
    <property type="term" value="C:mitochondrial large ribosomal subunit"/>
    <property type="evidence" value="ECO:0007669"/>
    <property type="project" value="TreeGrafter"/>
</dbReference>
<dbReference type="PANTHER" id="PTHR21349:SF0">
    <property type="entry name" value="LARGE RIBOSOMAL SUBUNIT PROTEIN BL21M"/>
    <property type="match status" value="1"/>
</dbReference>
<protein>
    <recommendedName>
        <fullName evidence="1">Large ribosomal subunit protein bL21m</fullName>
    </recommendedName>
</protein>
<reference evidence="2 3" key="2">
    <citation type="submission" date="2018-11" db="EMBL/GenBank/DDBJ databases">
        <authorList>
            <consortium name="Pathogen Informatics"/>
        </authorList>
    </citation>
    <scope>NUCLEOTIDE SEQUENCE [LARGE SCALE GENOMIC DNA]</scope>
</reference>
<dbReference type="WBParaSite" id="SBAD_0001121201-mRNA-1">
    <property type="protein sequence ID" value="SBAD_0001121201-mRNA-1"/>
    <property type="gene ID" value="SBAD_0001121201"/>
</dbReference>
<evidence type="ECO:0000256" key="1">
    <source>
        <dbReference type="ARBA" id="ARBA00044129"/>
    </source>
</evidence>
<proteinExistence type="predicted"/>
<evidence type="ECO:0000313" key="3">
    <source>
        <dbReference type="Proteomes" id="UP000270296"/>
    </source>
</evidence>
<evidence type="ECO:0000313" key="4">
    <source>
        <dbReference type="WBParaSite" id="SBAD_0001121201-mRNA-1"/>
    </source>
</evidence>
<gene>
    <name evidence="2" type="ORF">SBAD_LOCUS10836</name>
</gene>
<sequence length="128" mass="14194">MRWFPKEVCLAFEVKCLEMVSFPSSRNLQSSVCQLDSSSASAAIGFADSAETSGKNSQNKRLFAVVSFAQQQFKVTSEDIIVIQGNWAFDIGDRIIMEKAGVFITFIKSSVTLAVSYHYLAHHVTFSL</sequence>
<name>A0A183J4N8_9BILA</name>